<accession>A0ACC2L9W6</accession>
<gene>
    <name evidence="1" type="ORF">MRB53_023220</name>
</gene>
<evidence type="ECO:0000313" key="2">
    <source>
        <dbReference type="Proteomes" id="UP001234297"/>
    </source>
</evidence>
<reference evidence="1 2" key="1">
    <citation type="journal article" date="2022" name="Hortic Res">
        <title>A haplotype resolved chromosomal level avocado genome allows analysis of novel avocado genes.</title>
        <authorList>
            <person name="Nath O."/>
            <person name="Fletcher S.J."/>
            <person name="Hayward A."/>
            <person name="Shaw L.M."/>
            <person name="Masouleh A.K."/>
            <person name="Furtado A."/>
            <person name="Henry R.J."/>
            <person name="Mitter N."/>
        </authorList>
    </citation>
    <scope>NUCLEOTIDE SEQUENCE [LARGE SCALE GENOMIC DNA]</scope>
    <source>
        <strain evidence="2">cv. Hass</strain>
    </source>
</reference>
<comment type="caution">
    <text evidence="1">The sequence shown here is derived from an EMBL/GenBank/DDBJ whole genome shotgun (WGS) entry which is preliminary data.</text>
</comment>
<evidence type="ECO:0000313" key="1">
    <source>
        <dbReference type="EMBL" id="KAJ8629897.1"/>
    </source>
</evidence>
<organism evidence="1 2">
    <name type="scientific">Persea americana</name>
    <name type="common">Avocado</name>
    <dbReference type="NCBI Taxonomy" id="3435"/>
    <lineage>
        <taxon>Eukaryota</taxon>
        <taxon>Viridiplantae</taxon>
        <taxon>Streptophyta</taxon>
        <taxon>Embryophyta</taxon>
        <taxon>Tracheophyta</taxon>
        <taxon>Spermatophyta</taxon>
        <taxon>Magnoliopsida</taxon>
        <taxon>Magnoliidae</taxon>
        <taxon>Laurales</taxon>
        <taxon>Lauraceae</taxon>
        <taxon>Persea</taxon>
    </lineage>
</organism>
<sequence length="98" mass="10922">MMKIPLSLSQLRRHPPPPPPPHPELDAYRWLRQPNSSSSSGSPSFSSSVKSQSNEESPNGWMSARTAKFILALARCCRHSRHGGSAGKKGWCRVKRRT</sequence>
<protein>
    <submittedName>
        <fullName evidence="1">Uncharacterized protein</fullName>
    </submittedName>
</protein>
<dbReference type="Proteomes" id="UP001234297">
    <property type="component" value="Chromosome 7"/>
</dbReference>
<keyword evidence="2" id="KW-1185">Reference proteome</keyword>
<proteinExistence type="predicted"/>
<dbReference type="EMBL" id="CM056815">
    <property type="protein sequence ID" value="KAJ8629897.1"/>
    <property type="molecule type" value="Genomic_DNA"/>
</dbReference>
<name>A0ACC2L9W6_PERAE</name>